<dbReference type="Pfam" id="PF06165">
    <property type="entry name" value="GH94_b-supersand"/>
    <property type="match status" value="1"/>
</dbReference>
<dbReference type="Pfam" id="PF17167">
    <property type="entry name" value="Glyco_hydro_94"/>
    <property type="match status" value="1"/>
</dbReference>
<evidence type="ECO:0000256" key="1">
    <source>
        <dbReference type="ARBA" id="ARBA00022676"/>
    </source>
</evidence>
<proteinExistence type="predicted"/>
<dbReference type="PANTHER" id="PTHR37469">
    <property type="entry name" value="CELLOBIONIC ACID PHOSPHORYLASE-RELATED"/>
    <property type="match status" value="1"/>
</dbReference>
<evidence type="ECO:0000259" key="3">
    <source>
        <dbReference type="Pfam" id="PF03633"/>
    </source>
</evidence>
<keyword evidence="7" id="KW-1185">Reference proteome</keyword>
<dbReference type="InterPro" id="IPR012341">
    <property type="entry name" value="6hp_glycosidase-like_sf"/>
</dbReference>
<evidence type="ECO:0000313" key="6">
    <source>
        <dbReference type="EMBL" id="MBD0776356.1"/>
    </source>
</evidence>
<protein>
    <submittedName>
        <fullName evidence="6">NdvB protein</fullName>
    </submittedName>
</protein>
<dbReference type="InterPro" id="IPR033432">
    <property type="entry name" value="GH94_catalytic"/>
</dbReference>
<accession>A0ABR7UY71</accession>
<evidence type="ECO:0000256" key="2">
    <source>
        <dbReference type="ARBA" id="ARBA00022679"/>
    </source>
</evidence>
<dbReference type="InterPro" id="IPR008928">
    <property type="entry name" value="6-hairpin_glycosidase_sf"/>
</dbReference>
<organism evidence="6 7">
    <name type="scientific">Maribacter aquimaris</name>
    <dbReference type="NCBI Taxonomy" id="2737171"/>
    <lineage>
        <taxon>Bacteria</taxon>
        <taxon>Pseudomonadati</taxon>
        <taxon>Bacteroidota</taxon>
        <taxon>Flavobacteriia</taxon>
        <taxon>Flavobacteriales</taxon>
        <taxon>Flavobacteriaceae</taxon>
        <taxon>Maribacter</taxon>
    </lineage>
</organism>
<dbReference type="EMBL" id="JABTCF010000001">
    <property type="protein sequence ID" value="MBD0776356.1"/>
    <property type="molecule type" value="Genomic_DNA"/>
</dbReference>
<dbReference type="Pfam" id="PF03633">
    <property type="entry name" value="Glyco_hydro_65C"/>
    <property type="match status" value="1"/>
</dbReference>
<name>A0ABR7UY71_9FLAO</name>
<evidence type="ECO:0000259" key="5">
    <source>
        <dbReference type="Pfam" id="PF17167"/>
    </source>
</evidence>
<gene>
    <name evidence="6" type="ORF">HPE56_01015</name>
</gene>
<dbReference type="SUPFAM" id="SSF48208">
    <property type="entry name" value="Six-hairpin glycosidases"/>
    <property type="match status" value="1"/>
</dbReference>
<dbReference type="SUPFAM" id="SSF74650">
    <property type="entry name" value="Galactose mutarotase-like"/>
    <property type="match status" value="1"/>
</dbReference>
<dbReference type="Gene3D" id="2.70.98.40">
    <property type="entry name" value="Glycoside hydrolase, family 65, N-terminal domain"/>
    <property type="match status" value="1"/>
</dbReference>
<dbReference type="Gene3D" id="2.60.420.10">
    <property type="entry name" value="Maltose phosphorylase, domain 3"/>
    <property type="match status" value="1"/>
</dbReference>
<feature type="domain" description="Glycosyl hydrolase 94 supersandwich" evidence="4">
    <location>
        <begin position="75"/>
        <end position="288"/>
    </location>
</feature>
<dbReference type="InterPro" id="IPR005194">
    <property type="entry name" value="Glyco_hydro_65_C"/>
</dbReference>
<evidence type="ECO:0000313" key="7">
    <source>
        <dbReference type="Proteomes" id="UP001166021"/>
    </source>
</evidence>
<feature type="domain" description="Glycosyl hydrolase 94 catalytic" evidence="5">
    <location>
        <begin position="318"/>
        <end position="716"/>
    </location>
</feature>
<dbReference type="Gene3D" id="1.50.10.10">
    <property type="match status" value="1"/>
</dbReference>
<feature type="domain" description="Glycoside hydrolase family 65 C-terminal" evidence="3">
    <location>
        <begin position="720"/>
        <end position="755"/>
    </location>
</feature>
<sequence length="792" mass="89892">MIQPVENGARLELNSPIKLPNASAFLWNRKMMVHMNCRGYTVAQFMQPEPSKYAHAPNLEAKTFMQPEQPYYAHHPGRFFYIKDEESKELFSAPYAPIKKPLDSYIFSAGKSDILWKIEHDGLYIEMRLSLPSNEALEQWSFTIKNNTPITRKISIYPYFPVGYMSWMNQSGEYNENLNAIVCSSITPYQKYKEYDRIKTLKDKTYLLADTVPTSWEVNQAAFEGEGGLHNPTGIAGIELLKGDARYETPACVLQYRLELEPEQEKTYRFLFGPAKDETEIADIGKRYFNDTAENGASGFDTVKQEYDNYISKGKGCLQIKTPDPALDNFVNHWLPRQIYYHGETNRLSTDPQTRNYLQDNMGTGYIQKEVARQAYITALSQQEENGAMPDGILIHEDAVLKYINQVPHTDHCVWLPVCLKAYLDETNDYGLLQEIVPFANTKKTATVAEHISLAMLWLYTTRDERGLNFIEQGDWCDPMNMVGPKGKGVSGWLSMGTAYALKTWAGICRNNNTIALAEEFSKKAAELNSAINTHLWDGNWYARGITDDNVVFGVKKDPEGRIFLNTQGWALLSGCADEEKSKKIIAAVQNELETPYGVEMLAPSFTKMRKDVGRVTQKHPGSAENGAVYNHAATFYIFGLYTTGHTEKAYEVLRKMIPGQDETDLVQRGQLPVFIPNYYRGAYRQFPRTAGRSSQLFNTGAAPWFYRCLIDGLFGLRGDIDGLHINPQLPKEWDRVEVLRQFRGATYKVNIQREAGISKTIVAVNGQILESPVITNIEKGIFDVDVRIPKV</sequence>
<comment type="caution">
    <text evidence="6">The sequence shown here is derived from an EMBL/GenBank/DDBJ whole genome shotgun (WGS) entry which is preliminary data.</text>
</comment>
<dbReference type="InterPro" id="IPR011013">
    <property type="entry name" value="Gal_mutarotase_sf_dom"/>
</dbReference>
<dbReference type="InterPro" id="IPR052047">
    <property type="entry name" value="GH94_Enzymes"/>
</dbReference>
<dbReference type="InterPro" id="IPR010383">
    <property type="entry name" value="Glyco_hydrolase_94_b-supersand"/>
</dbReference>
<keyword evidence="1" id="KW-0328">Glycosyltransferase</keyword>
<reference evidence="6" key="1">
    <citation type="submission" date="2020-05" db="EMBL/GenBank/DDBJ databases">
        <title>The draft genome sequence of Maribacter sp. ANRC-HE7.</title>
        <authorList>
            <person name="Mu L."/>
        </authorList>
    </citation>
    <scope>NUCLEOTIDE SEQUENCE</scope>
    <source>
        <strain evidence="6">ANRC-HE7</strain>
    </source>
</reference>
<dbReference type="Proteomes" id="UP001166021">
    <property type="component" value="Unassembled WGS sequence"/>
</dbReference>
<dbReference type="PANTHER" id="PTHR37469:SF2">
    <property type="entry name" value="CELLOBIONIC ACID PHOSPHORYLASE"/>
    <property type="match status" value="1"/>
</dbReference>
<dbReference type="RefSeq" id="WP_188241907.1">
    <property type="nucleotide sequence ID" value="NZ_JABTCF010000001.1"/>
</dbReference>
<evidence type="ECO:0000259" key="4">
    <source>
        <dbReference type="Pfam" id="PF06165"/>
    </source>
</evidence>
<dbReference type="InterPro" id="IPR037018">
    <property type="entry name" value="GH65_N"/>
</dbReference>
<keyword evidence="2" id="KW-0808">Transferase</keyword>